<evidence type="ECO:0000256" key="2">
    <source>
        <dbReference type="SAM" id="Phobius"/>
    </source>
</evidence>
<feature type="transmembrane region" description="Helical" evidence="2">
    <location>
        <begin position="157"/>
        <end position="180"/>
    </location>
</feature>
<dbReference type="AlphaFoldDB" id="A0A5S4V9P4"/>
<accession>A0A5S4V9P4</accession>
<evidence type="ECO:0000313" key="4">
    <source>
        <dbReference type="Proteomes" id="UP000325243"/>
    </source>
</evidence>
<name>A0A5S4V9P4_9MICO</name>
<evidence type="ECO:0000313" key="3">
    <source>
        <dbReference type="EMBL" id="TYL53320.1"/>
    </source>
</evidence>
<protein>
    <submittedName>
        <fullName evidence="3">Uncharacterized protein</fullName>
    </submittedName>
</protein>
<evidence type="ECO:0000256" key="1">
    <source>
        <dbReference type="SAM" id="MobiDB-lite"/>
    </source>
</evidence>
<feature type="compositionally biased region" description="Basic and acidic residues" evidence="1">
    <location>
        <begin position="12"/>
        <end position="23"/>
    </location>
</feature>
<keyword evidence="2" id="KW-0812">Transmembrane</keyword>
<keyword evidence="2" id="KW-0472">Membrane</keyword>
<gene>
    <name evidence="3" type="ORF">FYC51_06450</name>
</gene>
<proteinExistence type="predicted"/>
<reference evidence="3 4" key="1">
    <citation type="submission" date="2019-08" db="EMBL/GenBank/DDBJ databases">
        <authorList>
            <person name="Hu J."/>
        </authorList>
    </citation>
    <scope>NUCLEOTIDE SEQUENCE [LARGE SCALE GENOMIC DNA]</scope>
    <source>
        <strain evidence="3 4">NEAU-184</strain>
    </source>
</reference>
<feature type="transmembrane region" description="Helical" evidence="2">
    <location>
        <begin position="116"/>
        <end position="137"/>
    </location>
</feature>
<feature type="region of interest" description="Disordered" evidence="1">
    <location>
        <begin position="1"/>
        <end position="110"/>
    </location>
</feature>
<organism evidence="3 4">
    <name type="scientific">Agromyces mariniharenae</name>
    <dbReference type="NCBI Taxonomy" id="2604423"/>
    <lineage>
        <taxon>Bacteria</taxon>
        <taxon>Bacillati</taxon>
        <taxon>Actinomycetota</taxon>
        <taxon>Actinomycetes</taxon>
        <taxon>Micrococcales</taxon>
        <taxon>Microbacteriaceae</taxon>
        <taxon>Agromyces</taxon>
    </lineage>
</organism>
<comment type="caution">
    <text evidence="3">The sequence shown here is derived from an EMBL/GenBank/DDBJ whole genome shotgun (WGS) entry which is preliminary data.</text>
</comment>
<dbReference type="Proteomes" id="UP000325243">
    <property type="component" value="Unassembled WGS sequence"/>
</dbReference>
<feature type="compositionally biased region" description="Low complexity" evidence="1">
    <location>
        <begin position="41"/>
        <end position="72"/>
    </location>
</feature>
<dbReference type="EMBL" id="VSSB01000001">
    <property type="protein sequence ID" value="TYL53320.1"/>
    <property type="molecule type" value="Genomic_DNA"/>
</dbReference>
<keyword evidence="4" id="KW-1185">Reference proteome</keyword>
<dbReference type="RefSeq" id="WP_148732789.1">
    <property type="nucleotide sequence ID" value="NZ_VSSB01000001.1"/>
</dbReference>
<sequence>MTETRPQQGIDPRFDPRFQRGYEGDADASVAPPLDAEPEADAAAPVVERSTPGGSPAPAAAWTPAPAASVSPDRARTPAPAPAPAESASPADPEDDVLFPPEFAEADDGPSPAEPWFLAAWGVAVIAIVVGGAFWWAGLMADNPFSGVNQSDRWLQYVGWVVAPSLIQGGLLGLVAMFVWTGIRWARRHSGSS</sequence>
<keyword evidence="2" id="KW-1133">Transmembrane helix</keyword>